<evidence type="ECO:0008006" key="6">
    <source>
        <dbReference type="Google" id="ProtNLM"/>
    </source>
</evidence>
<dbReference type="InterPro" id="IPR008930">
    <property type="entry name" value="Terpenoid_cyclase/PrenylTrfase"/>
</dbReference>
<dbReference type="InParanoid" id="A0A540VJT0"/>
<feature type="domain" description="Alpha-2-macroglobulin" evidence="3">
    <location>
        <begin position="1323"/>
        <end position="1411"/>
    </location>
</feature>
<dbReference type="InterPro" id="IPR001599">
    <property type="entry name" value="Macroglobln_a2"/>
</dbReference>
<dbReference type="PANTHER" id="PTHR40094">
    <property type="entry name" value="ALPHA-2-MACROGLOBULIN HOMOLOG"/>
    <property type="match status" value="1"/>
</dbReference>
<dbReference type="SUPFAM" id="SSF48239">
    <property type="entry name" value="Terpenoid cyclases/Protein prenyltransferases"/>
    <property type="match status" value="1"/>
</dbReference>
<sequence length="2027" mass="221655">MRPYPGHRQSLLIALLLIVSLLAGPLGPSQSSALVESRMIGQLDVDGPVAYGPEGDSSAPVGLEITLGEGAAQPPTVEVIPPAPAEPLPPEAIQPILDRLPPLTATAAVTVPFRLPVQSLPAPRTGATVTTTFPATETVAPPEPIPTGPLEVLRYAPEGEIQVAPFLNVTFNQPMVPLATLEELSAADVPVRLTPAIPGVWKWIGTRTLTFEYRDPEQGEGMVRFPMATEYQVEVPAGTRSATGGVLEEAVTWTFRTPPPRLRFTHPGYGPQPRHPVIFISFDQRIEPAAVLETIRVTAGGQVYPVHLATQEELQADPAVQRLAERSGEGRWLAFRSDEPFPANTTVVVNIGPGTPSAEGPLVTQQVQSFSFQTYAPLRIDGHFCAYGGDECPPLTPLHIRFNNPLDVERFDPAWISVTPEIPDLAVEAHGNTISLRGLTQGRTTYQVTVAGQLLDIFGQSLGQDQTVTFKTGSAPRFLTGPSEPFVTLDPTTSRPVFTIYSVNYERLRARVYAVQPEDWPAYLKYLSEYYRTDSPPEPPGRQVMSSVFTIHGEPDQLIATDIDLREALGNETGHLIVIVDFPPNPLLGRQTDRSIVQAWVQVTQIGLDAFVNHSTMVAWATALRDGSPLADVQLTLLDAGTQAVTGEDGVATLPLSSTPAPALIARRGDDSAILPQNLYYWSGDGWRQQPLRDELRWYVFDDRQMYRPGEEVHVKGWVRRIEAGQQGDVTLPTGLTGIRYYVYDPRGNDLTDGIADVNDLGGFDLVLTLPANANLGYATIRFEAMGSPGVDGNQFSHTFQIQEFRRPEFSVSARTEGKGPFFVGGEAEVAVSAQYFAGGPLPNAETTWRVTASPGTYAPPNWPDFTFGKWTPWWSYGGPDGGASATQTYTGRTDATGTHYLRMSFEKALEPRPYSVLAEAAVMDVNRQTWAATTSLLVHPADLYVGIRSERTFVEQGEPLEIQAIVTDLDGVPVPDRPIHLRAARLAWKVVKGDWREEEVDVQECTVASGQEPVSCTFETSQGGTYRITATVQDDQGRINQSEFTRWVSGGTRPPARRVEQETVTLIPDKESYQPGDVAQVLVQAPFAPAEGLLTVTRDGILYTERFSMTESTYTLQVPIQEAYLPNVYVNVELVGSAPRTDDAGNVVAELPPRPAYASGTLNLPIPPVSRQLSLTVTPQETELAPGEETTLALTVQDAAGEPVADAELAVVVVDEAVLALTNYQLADPVERFYAQRGSGLYSYYGRANIVLADPAALAAEVAAGAQQAVLERAAMPMTAMPAPSAPTAVAEEAAAMDMAGEAPGEAPTPIQIRTDFNPLATFVPAVRTDEQGQATIPVRLPDNLTRYRVMVVAVAQGRYFGTGEANLTARLPLMVRPSAPRFLNFGDHFQLPVVVQNQTDAPMTVDVVVRALNLALPEGAGRRVEIPANDRREVRFPAATLSAGTVQAQIAAVSGPLADAATVELPVYTPATTEAFATYGVLDEGVVVQPVATPQDVFPQFGGLEVSTSSTALQSLTDALLYLTSYPFECSEQLASRILGVAALRDVLTAFKAEGLPTPEEIEAAVKRDIARLQQLQNPDGGFPIWTKGQESVPFYSIHVTHALQRARLKGYEVPEEMLQRALDHLRRIEDFYPSWYSPDVRRTLSAYALYVRMLMGDVDTAKARQLLNEVPLENQSLEAIAWLWQVLSDDAASTQELAAIRRFVANRAVETPSAANFTTSYGDDGYLLLHSNRRTDALILDALIQDQPDSDLIPKVVNGLLAHRTRGRWGNTQENVFVLLALDRYFNTYESVTPDFVARIWLGDTYVAAHEFRGRTTETQETTIPMDYLVDPARGEGPHDLIIGKEGAGRLYYRLGLRYAPTDLDLEPLEMGFVVQRRYEAVDDPTDVTRDEDGVWHIKAGARVRVRIDLVASNRRYHVALVDPLPAGLEILNPALAVSESIPADPNDRSSYGWWWGGAWYEHQNMRDDRAEAFTTLLWEGVYNYTYVARAATPGEFIVPPARAEEMYSPEVFGRSGSDRVIVE</sequence>
<name>A0A540VJT0_9CHLR</name>
<dbReference type="EMBL" id="VIGC01000005">
    <property type="protein sequence ID" value="TQE97018.1"/>
    <property type="molecule type" value="Genomic_DNA"/>
</dbReference>
<evidence type="ECO:0000313" key="5">
    <source>
        <dbReference type="Proteomes" id="UP000317371"/>
    </source>
</evidence>
<keyword evidence="5" id="KW-1185">Reference proteome</keyword>
<dbReference type="InterPro" id="IPR002890">
    <property type="entry name" value="MG2"/>
</dbReference>
<protein>
    <recommendedName>
        <fullName evidence="6">Alpha-2-macroglobulin</fullName>
    </recommendedName>
</protein>
<reference evidence="4 5" key="1">
    <citation type="submission" date="2019-06" db="EMBL/GenBank/DDBJ databases">
        <title>Genome sequence of Litorilinea aerophila BAA-2444.</title>
        <authorList>
            <person name="Maclea K.S."/>
            <person name="Maurais E.G."/>
            <person name="Iannazzi L.C."/>
        </authorList>
    </citation>
    <scope>NUCLEOTIDE SEQUENCE [LARGE SCALE GENOMIC DNA]</scope>
    <source>
        <strain evidence="4 5">ATCC BAA-2444</strain>
    </source>
</reference>
<comment type="caution">
    <text evidence="4">The sequence shown here is derived from an EMBL/GenBank/DDBJ whole genome shotgun (WGS) entry which is preliminary data.</text>
</comment>
<dbReference type="InterPro" id="IPR011625">
    <property type="entry name" value="A2M_N_BRD"/>
</dbReference>
<evidence type="ECO:0000259" key="2">
    <source>
        <dbReference type="SMART" id="SM01359"/>
    </source>
</evidence>
<dbReference type="CDD" id="cd02891">
    <property type="entry name" value="A2M_like"/>
    <property type="match status" value="1"/>
</dbReference>
<dbReference type="Gene3D" id="1.50.10.20">
    <property type="match status" value="1"/>
</dbReference>
<evidence type="ECO:0000256" key="1">
    <source>
        <dbReference type="ARBA" id="ARBA00010556"/>
    </source>
</evidence>
<dbReference type="GO" id="GO:0004866">
    <property type="term" value="F:endopeptidase inhibitor activity"/>
    <property type="evidence" value="ECO:0007669"/>
    <property type="project" value="InterPro"/>
</dbReference>
<dbReference type="Gene3D" id="2.60.40.3710">
    <property type="match status" value="1"/>
</dbReference>
<dbReference type="Pfam" id="PF01835">
    <property type="entry name" value="MG2"/>
    <property type="match status" value="1"/>
</dbReference>
<accession>A0A540VJT0</accession>
<dbReference type="Pfam" id="PF00207">
    <property type="entry name" value="A2M"/>
    <property type="match status" value="1"/>
</dbReference>
<dbReference type="RefSeq" id="WP_141609003.1">
    <property type="nucleotide sequence ID" value="NZ_VIGC02000005.1"/>
</dbReference>
<evidence type="ECO:0000259" key="3">
    <source>
        <dbReference type="SMART" id="SM01360"/>
    </source>
</evidence>
<dbReference type="InterPro" id="IPR051802">
    <property type="entry name" value="YfhM-like"/>
</dbReference>
<gene>
    <name evidence="4" type="ORF">FKZ61_05105</name>
</gene>
<dbReference type="SMART" id="SM01359">
    <property type="entry name" value="A2M_N_2"/>
    <property type="match status" value="1"/>
</dbReference>
<organism evidence="4 5">
    <name type="scientific">Litorilinea aerophila</name>
    <dbReference type="NCBI Taxonomy" id="1204385"/>
    <lineage>
        <taxon>Bacteria</taxon>
        <taxon>Bacillati</taxon>
        <taxon>Chloroflexota</taxon>
        <taxon>Caldilineae</taxon>
        <taxon>Caldilineales</taxon>
        <taxon>Caldilineaceae</taxon>
        <taxon>Litorilinea</taxon>
    </lineage>
</organism>
<dbReference type="Pfam" id="PF07703">
    <property type="entry name" value="A2M_BRD"/>
    <property type="match status" value="1"/>
</dbReference>
<dbReference type="Gene3D" id="2.60.40.1930">
    <property type="match status" value="1"/>
</dbReference>
<feature type="domain" description="Alpha-2-macroglobulin bait region" evidence="2">
    <location>
        <begin position="1065"/>
        <end position="1222"/>
    </location>
</feature>
<dbReference type="OrthoDB" id="9767116at2"/>
<dbReference type="Proteomes" id="UP000317371">
    <property type="component" value="Unassembled WGS sequence"/>
</dbReference>
<comment type="similarity">
    <text evidence="1">Belongs to the protease inhibitor I39 (alpha-2-macroglobulin) family. Bacterial alpha-2-macroglobulin subfamily.</text>
</comment>
<dbReference type="Pfam" id="PF17973">
    <property type="entry name" value="bMG10"/>
    <property type="match status" value="1"/>
</dbReference>
<dbReference type="SMART" id="SM01360">
    <property type="entry name" value="A2M"/>
    <property type="match status" value="1"/>
</dbReference>
<proteinExistence type="inferred from homology"/>
<dbReference type="InterPro" id="IPR041246">
    <property type="entry name" value="Bact_MG10"/>
</dbReference>
<evidence type="ECO:0000313" key="4">
    <source>
        <dbReference type="EMBL" id="TQE97018.1"/>
    </source>
</evidence>
<dbReference type="PANTHER" id="PTHR40094:SF1">
    <property type="entry name" value="UBIQUITIN DOMAIN-CONTAINING PROTEIN"/>
    <property type="match status" value="1"/>
</dbReference>